<gene>
    <name evidence="7" type="primary">rplC</name>
    <name evidence="9" type="ORF">E3J95_00440</name>
</gene>
<dbReference type="HAMAP" id="MF_01325_B">
    <property type="entry name" value="Ribosomal_uL3_B"/>
    <property type="match status" value="1"/>
</dbReference>
<dbReference type="EMBL" id="SOKU01000017">
    <property type="protein sequence ID" value="TES87045.1"/>
    <property type="molecule type" value="Genomic_DNA"/>
</dbReference>
<evidence type="ECO:0000256" key="6">
    <source>
        <dbReference type="ARBA" id="ARBA00035243"/>
    </source>
</evidence>
<evidence type="ECO:0000256" key="3">
    <source>
        <dbReference type="ARBA" id="ARBA00022884"/>
    </source>
</evidence>
<evidence type="ECO:0000313" key="10">
    <source>
        <dbReference type="Proteomes" id="UP000320781"/>
    </source>
</evidence>
<dbReference type="GO" id="GO:0006412">
    <property type="term" value="P:translation"/>
    <property type="evidence" value="ECO:0007669"/>
    <property type="project" value="UniProtKB-UniRule"/>
</dbReference>
<comment type="similarity">
    <text evidence="1 7">Belongs to the universal ribosomal protein uL3 family.</text>
</comment>
<keyword evidence="2 7" id="KW-0699">rRNA-binding</keyword>
<dbReference type="InterPro" id="IPR019927">
    <property type="entry name" value="Ribosomal_uL3_bac/org-type"/>
</dbReference>
<comment type="function">
    <text evidence="7">One of the primary rRNA binding proteins, it binds directly near the 3'-end of the 23S rRNA, where it nucleates assembly of the 50S subunit.</text>
</comment>
<dbReference type="NCBIfam" id="TIGR03625">
    <property type="entry name" value="L3_bact"/>
    <property type="match status" value="1"/>
</dbReference>
<sequence length="206" mass="22799">MIKAILGKKLGMTHIFEKDTLVPVTLVEAGPCIIVQKKMQDKDGYEAIQIGFKETKRLNKPRLGYFEKRGIPSQKYLREIRMKSMDECEAGDEIRVNIFKEGDLVSVSGISKGKGFAGVVKRHGFKGGPASHGAKQWHRRPGSIGASADPSRVFKGKKMPGRMGWEKMTVHNLKVVKIDEKENLLLIKGSLPGKGGDLLTIKGRES</sequence>
<evidence type="ECO:0000256" key="1">
    <source>
        <dbReference type="ARBA" id="ARBA00006540"/>
    </source>
</evidence>
<evidence type="ECO:0000256" key="4">
    <source>
        <dbReference type="ARBA" id="ARBA00022980"/>
    </source>
</evidence>
<evidence type="ECO:0000313" key="9">
    <source>
        <dbReference type="EMBL" id="TES87045.1"/>
    </source>
</evidence>
<dbReference type="Pfam" id="PF00297">
    <property type="entry name" value="Ribosomal_L3"/>
    <property type="match status" value="1"/>
</dbReference>
<reference evidence="9 10" key="1">
    <citation type="submission" date="2019-03" db="EMBL/GenBank/DDBJ databases">
        <title>Metabolic potential of uncultured bacteria and archaea associated with petroleum seepage in deep-sea sediments.</title>
        <authorList>
            <person name="Dong X."/>
            <person name="Hubert C."/>
        </authorList>
    </citation>
    <scope>NUCLEOTIDE SEQUENCE [LARGE SCALE GENOMIC DNA]</scope>
    <source>
        <strain evidence="9">E44_bin92</strain>
    </source>
</reference>
<keyword evidence="3 7" id="KW-0694">RNA-binding</keyword>
<dbReference type="InterPro" id="IPR000597">
    <property type="entry name" value="Ribosomal_uL3"/>
</dbReference>
<organism evidence="9 10">
    <name type="scientific">Aerophobetes bacterium</name>
    <dbReference type="NCBI Taxonomy" id="2030807"/>
    <lineage>
        <taxon>Bacteria</taxon>
        <taxon>Candidatus Aerophobota</taxon>
    </lineage>
</organism>
<dbReference type="FunFam" id="2.40.30.10:FF:000004">
    <property type="entry name" value="50S ribosomal protein L3"/>
    <property type="match status" value="1"/>
</dbReference>
<comment type="caution">
    <text evidence="9">The sequence shown here is derived from an EMBL/GenBank/DDBJ whole genome shotgun (WGS) entry which is preliminary data.</text>
</comment>
<dbReference type="SUPFAM" id="SSF50447">
    <property type="entry name" value="Translation proteins"/>
    <property type="match status" value="1"/>
</dbReference>
<dbReference type="Gene3D" id="3.30.160.810">
    <property type="match status" value="1"/>
</dbReference>
<dbReference type="Proteomes" id="UP000320781">
    <property type="component" value="Unassembled WGS sequence"/>
</dbReference>
<evidence type="ECO:0000256" key="5">
    <source>
        <dbReference type="ARBA" id="ARBA00023274"/>
    </source>
</evidence>
<dbReference type="GO" id="GO:0019843">
    <property type="term" value="F:rRNA binding"/>
    <property type="evidence" value="ECO:0007669"/>
    <property type="project" value="UniProtKB-UniRule"/>
</dbReference>
<dbReference type="PANTHER" id="PTHR11229">
    <property type="entry name" value="50S RIBOSOMAL PROTEIN L3"/>
    <property type="match status" value="1"/>
</dbReference>
<evidence type="ECO:0000256" key="7">
    <source>
        <dbReference type="HAMAP-Rule" id="MF_01325"/>
    </source>
</evidence>
<dbReference type="InterPro" id="IPR009000">
    <property type="entry name" value="Transl_B-barrel_sf"/>
</dbReference>
<dbReference type="AlphaFoldDB" id="A0A523QMM4"/>
<accession>A0A523QMM4</accession>
<keyword evidence="4 7" id="KW-0689">Ribosomal protein</keyword>
<comment type="subunit">
    <text evidence="7">Part of the 50S ribosomal subunit. Forms a cluster with proteins L14 and L19.</text>
</comment>
<dbReference type="PANTHER" id="PTHR11229:SF16">
    <property type="entry name" value="LARGE RIBOSOMAL SUBUNIT PROTEIN UL3C"/>
    <property type="match status" value="1"/>
</dbReference>
<keyword evidence="5 7" id="KW-0687">Ribonucleoprotein</keyword>
<proteinExistence type="inferred from homology"/>
<evidence type="ECO:0000256" key="8">
    <source>
        <dbReference type="SAM" id="MobiDB-lite"/>
    </source>
</evidence>
<evidence type="ECO:0000256" key="2">
    <source>
        <dbReference type="ARBA" id="ARBA00022730"/>
    </source>
</evidence>
<protein>
    <recommendedName>
        <fullName evidence="6 7">Large ribosomal subunit protein uL3</fullName>
    </recommendedName>
</protein>
<dbReference type="Gene3D" id="2.40.30.10">
    <property type="entry name" value="Translation factors"/>
    <property type="match status" value="1"/>
</dbReference>
<name>A0A523QMM4_UNCAE</name>
<feature type="region of interest" description="Disordered" evidence="8">
    <location>
        <begin position="127"/>
        <end position="151"/>
    </location>
</feature>
<dbReference type="GO" id="GO:0022625">
    <property type="term" value="C:cytosolic large ribosomal subunit"/>
    <property type="evidence" value="ECO:0007669"/>
    <property type="project" value="TreeGrafter"/>
</dbReference>
<dbReference type="GO" id="GO:0003735">
    <property type="term" value="F:structural constituent of ribosome"/>
    <property type="evidence" value="ECO:0007669"/>
    <property type="project" value="UniProtKB-UniRule"/>
</dbReference>
<dbReference type="FunFam" id="3.30.160.810:FF:000001">
    <property type="entry name" value="50S ribosomal protein L3"/>
    <property type="match status" value="1"/>
</dbReference>